<evidence type="ECO:0000313" key="1">
    <source>
        <dbReference type="EMBL" id="MFC4157951.1"/>
    </source>
</evidence>
<dbReference type="RefSeq" id="WP_378160136.1">
    <property type="nucleotide sequence ID" value="NZ_JBHSBU010000001.1"/>
</dbReference>
<proteinExistence type="predicted"/>
<sequence length="276" mass="31354">MPETTWTGSLHQTFRLVGAQSRTLVPFLESDGLTQEQVLDRLPYDEARAQARGGGNGRPDPKRYRDAKQVYQTVGLLFEREDGRLKVTDLGRATLRWTRFINDKNSVILAKHAAYALSACQLRNPSGAGRKYGDDMLVFPFQFIWKAMLALDGKISSDELNRALFRVQNEDDLQDAISRISETRRSGQLADLGDEVITGEKKNDRIIPWISLASFGWTLFPDKRGGEDGTYYRLPRPTMGIVREAAQIRHKHRNFASVESYIEYVSRSACLPEDLR</sequence>
<organism evidence="1 2">
    <name type="scientific">Chitinimonas lacunae</name>
    <dbReference type="NCBI Taxonomy" id="1963018"/>
    <lineage>
        <taxon>Bacteria</taxon>
        <taxon>Pseudomonadati</taxon>
        <taxon>Pseudomonadota</taxon>
        <taxon>Betaproteobacteria</taxon>
        <taxon>Neisseriales</taxon>
        <taxon>Chitinibacteraceae</taxon>
        <taxon>Chitinimonas</taxon>
    </lineage>
</organism>
<reference evidence="2" key="1">
    <citation type="journal article" date="2019" name="Int. J. Syst. Evol. Microbiol.">
        <title>The Global Catalogue of Microorganisms (GCM) 10K type strain sequencing project: providing services to taxonomists for standard genome sequencing and annotation.</title>
        <authorList>
            <consortium name="The Broad Institute Genomics Platform"/>
            <consortium name="The Broad Institute Genome Sequencing Center for Infectious Disease"/>
            <person name="Wu L."/>
            <person name="Ma J."/>
        </authorList>
    </citation>
    <scope>NUCLEOTIDE SEQUENCE [LARGE SCALE GENOMIC DNA]</scope>
    <source>
        <strain evidence="2">LMG 29894</strain>
    </source>
</reference>
<protein>
    <submittedName>
        <fullName evidence="1">Uncharacterized protein</fullName>
    </submittedName>
</protein>
<accession>A0ABV8MM65</accession>
<evidence type="ECO:0000313" key="2">
    <source>
        <dbReference type="Proteomes" id="UP001595791"/>
    </source>
</evidence>
<dbReference type="Proteomes" id="UP001595791">
    <property type="component" value="Unassembled WGS sequence"/>
</dbReference>
<keyword evidence="2" id="KW-1185">Reference proteome</keyword>
<gene>
    <name evidence="1" type="ORF">ACFOW7_01140</name>
</gene>
<name>A0ABV8MM65_9NEIS</name>
<comment type="caution">
    <text evidence="1">The sequence shown here is derived from an EMBL/GenBank/DDBJ whole genome shotgun (WGS) entry which is preliminary data.</text>
</comment>
<dbReference type="EMBL" id="JBHSBU010000001">
    <property type="protein sequence ID" value="MFC4157951.1"/>
    <property type="molecule type" value="Genomic_DNA"/>
</dbReference>